<evidence type="ECO:0000313" key="2">
    <source>
        <dbReference type="Proteomes" id="UP000799444"/>
    </source>
</evidence>
<protein>
    <submittedName>
        <fullName evidence="1">Uncharacterized protein</fullName>
    </submittedName>
</protein>
<proteinExistence type="predicted"/>
<comment type="caution">
    <text evidence="1">The sequence shown here is derived from an EMBL/GenBank/DDBJ whole genome shotgun (WGS) entry which is preliminary data.</text>
</comment>
<reference evidence="1" key="1">
    <citation type="journal article" date="2020" name="Stud. Mycol.">
        <title>101 Dothideomycetes genomes: a test case for predicting lifestyles and emergence of pathogens.</title>
        <authorList>
            <person name="Haridas S."/>
            <person name="Albert R."/>
            <person name="Binder M."/>
            <person name="Bloem J."/>
            <person name="Labutti K."/>
            <person name="Salamov A."/>
            <person name="Andreopoulos B."/>
            <person name="Baker S."/>
            <person name="Barry K."/>
            <person name="Bills G."/>
            <person name="Bluhm B."/>
            <person name="Cannon C."/>
            <person name="Castanera R."/>
            <person name="Culley D."/>
            <person name="Daum C."/>
            <person name="Ezra D."/>
            <person name="Gonzalez J."/>
            <person name="Henrissat B."/>
            <person name="Kuo A."/>
            <person name="Liang C."/>
            <person name="Lipzen A."/>
            <person name="Lutzoni F."/>
            <person name="Magnuson J."/>
            <person name="Mondo S."/>
            <person name="Nolan M."/>
            <person name="Ohm R."/>
            <person name="Pangilinan J."/>
            <person name="Park H.-J."/>
            <person name="Ramirez L."/>
            <person name="Alfaro M."/>
            <person name="Sun H."/>
            <person name="Tritt A."/>
            <person name="Yoshinaga Y."/>
            <person name="Zwiers L.-H."/>
            <person name="Turgeon B."/>
            <person name="Goodwin S."/>
            <person name="Spatafora J."/>
            <person name="Crous P."/>
            <person name="Grigoriev I."/>
        </authorList>
    </citation>
    <scope>NUCLEOTIDE SEQUENCE</scope>
    <source>
        <strain evidence="1">CBS 125425</strain>
    </source>
</reference>
<evidence type="ECO:0000313" key="1">
    <source>
        <dbReference type="EMBL" id="KAF2726421.1"/>
    </source>
</evidence>
<dbReference type="EMBL" id="ML996510">
    <property type="protein sequence ID" value="KAF2726421.1"/>
    <property type="molecule type" value="Genomic_DNA"/>
</dbReference>
<feature type="non-terminal residue" evidence="1">
    <location>
        <position position="1"/>
    </location>
</feature>
<sequence length="71" mass="8191">VLQDYEILDKTGAWICDNASSNNTALEELGRQLKTETRFWRIKCAGHIFNLIAGDLFYGLDYEMFDVSIKE</sequence>
<keyword evidence="2" id="KW-1185">Reference proteome</keyword>
<gene>
    <name evidence="1" type="ORF">EJ04DRAFT_391828</name>
</gene>
<dbReference type="Proteomes" id="UP000799444">
    <property type="component" value="Unassembled WGS sequence"/>
</dbReference>
<dbReference type="AlphaFoldDB" id="A0A9P4UV27"/>
<accession>A0A9P4UV27</accession>
<organism evidence="1 2">
    <name type="scientific">Polyplosphaeria fusca</name>
    <dbReference type="NCBI Taxonomy" id="682080"/>
    <lineage>
        <taxon>Eukaryota</taxon>
        <taxon>Fungi</taxon>
        <taxon>Dikarya</taxon>
        <taxon>Ascomycota</taxon>
        <taxon>Pezizomycotina</taxon>
        <taxon>Dothideomycetes</taxon>
        <taxon>Pleosporomycetidae</taxon>
        <taxon>Pleosporales</taxon>
        <taxon>Tetraplosphaeriaceae</taxon>
        <taxon>Polyplosphaeria</taxon>
    </lineage>
</organism>
<dbReference type="OrthoDB" id="3791344at2759"/>
<name>A0A9P4UV27_9PLEO</name>
<feature type="non-terminal residue" evidence="1">
    <location>
        <position position="71"/>
    </location>
</feature>